<accession>A0A2G9RDE9</accession>
<gene>
    <name evidence="11" type="ORF">AB205_0057320</name>
</gene>
<protein>
    <recommendedName>
        <fullName evidence="10">G-protein coupled receptors family 1 profile domain-containing protein</fullName>
    </recommendedName>
</protein>
<reference evidence="12" key="1">
    <citation type="journal article" date="2017" name="Nat. Commun.">
        <title>The North American bullfrog draft genome provides insight into hormonal regulation of long noncoding RNA.</title>
        <authorList>
            <person name="Hammond S.A."/>
            <person name="Warren R.L."/>
            <person name="Vandervalk B.P."/>
            <person name="Kucuk E."/>
            <person name="Khan H."/>
            <person name="Gibb E.A."/>
            <person name="Pandoh P."/>
            <person name="Kirk H."/>
            <person name="Zhao Y."/>
            <person name="Jones M."/>
            <person name="Mungall A.J."/>
            <person name="Coope R."/>
            <person name="Pleasance S."/>
            <person name="Moore R.A."/>
            <person name="Holt R.A."/>
            <person name="Round J.M."/>
            <person name="Ohora S."/>
            <person name="Walle B.V."/>
            <person name="Veldhoen N."/>
            <person name="Helbing C.C."/>
            <person name="Birol I."/>
        </authorList>
    </citation>
    <scope>NUCLEOTIDE SEQUENCE [LARGE SCALE GENOMIC DNA]</scope>
</reference>
<dbReference type="GO" id="GO:0005886">
    <property type="term" value="C:plasma membrane"/>
    <property type="evidence" value="ECO:0007669"/>
    <property type="project" value="TreeGrafter"/>
</dbReference>
<feature type="domain" description="G-protein coupled receptors family 1 profile" evidence="10">
    <location>
        <begin position="56"/>
        <end position="169"/>
    </location>
</feature>
<evidence type="ECO:0000256" key="5">
    <source>
        <dbReference type="ARBA" id="ARBA00023136"/>
    </source>
</evidence>
<dbReference type="OrthoDB" id="8716763at2759"/>
<feature type="transmembrane region" description="Helical" evidence="9">
    <location>
        <begin position="45"/>
        <end position="66"/>
    </location>
</feature>
<evidence type="ECO:0000256" key="2">
    <source>
        <dbReference type="ARBA" id="ARBA00022692"/>
    </source>
</evidence>
<evidence type="ECO:0000256" key="7">
    <source>
        <dbReference type="ARBA" id="ARBA00023180"/>
    </source>
</evidence>
<proteinExistence type="predicted"/>
<dbReference type="Gene3D" id="1.20.1070.10">
    <property type="entry name" value="Rhodopsin 7-helix transmembrane proteins"/>
    <property type="match status" value="1"/>
</dbReference>
<evidence type="ECO:0000256" key="3">
    <source>
        <dbReference type="ARBA" id="ARBA00022989"/>
    </source>
</evidence>
<dbReference type="PANTHER" id="PTHR24232">
    <property type="entry name" value="G-PROTEIN COUPLED RECEPTOR"/>
    <property type="match status" value="1"/>
</dbReference>
<dbReference type="GO" id="GO:0035025">
    <property type="term" value="P:positive regulation of Rho protein signal transduction"/>
    <property type="evidence" value="ECO:0007669"/>
    <property type="project" value="TreeGrafter"/>
</dbReference>
<evidence type="ECO:0000313" key="11">
    <source>
        <dbReference type="EMBL" id="PIO25291.1"/>
    </source>
</evidence>
<evidence type="ECO:0000256" key="1">
    <source>
        <dbReference type="ARBA" id="ARBA00004141"/>
    </source>
</evidence>
<keyword evidence="2 9" id="KW-0812">Transmembrane</keyword>
<organism evidence="11 12">
    <name type="scientific">Aquarana catesbeiana</name>
    <name type="common">American bullfrog</name>
    <name type="synonym">Rana catesbeiana</name>
    <dbReference type="NCBI Taxonomy" id="8400"/>
    <lineage>
        <taxon>Eukaryota</taxon>
        <taxon>Metazoa</taxon>
        <taxon>Chordata</taxon>
        <taxon>Craniata</taxon>
        <taxon>Vertebrata</taxon>
        <taxon>Euteleostomi</taxon>
        <taxon>Amphibia</taxon>
        <taxon>Batrachia</taxon>
        <taxon>Anura</taxon>
        <taxon>Neobatrachia</taxon>
        <taxon>Ranoidea</taxon>
        <taxon>Ranidae</taxon>
        <taxon>Aquarana</taxon>
    </lineage>
</organism>
<comment type="subcellular location">
    <subcellularLocation>
        <location evidence="1">Membrane</location>
        <topology evidence="1">Multi-pass membrane protein</topology>
    </subcellularLocation>
</comment>
<name>A0A2G9RDE9_AQUCT</name>
<sequence length="169" mass="19628">MSAVDLTETYYVSIIFQVYFKIHLSICFRNEFFFGWLFTKILPSFYTVGFLVAFPLNIMAIIIFLVKMKVRKPAVVYMLNLATANTLLVGILPFYIVYRFSGNNWLLGDGMCCFAAVAFYCNMYCSIPFMTSISVDRFWPYSTRCGIMTFCYIRIICHLSTPKSDHKRS</sequence>
<dbReference type="InterPro" id="IPR000276">
    <property type="entry name" value="GPCR_Rhodpsn"/>
</dbReference>
<dbReference type="GO" id="GO:0030194">
    <property type="term" value="P:positive regulation of blood coagulation"/>
    <property type="evidence" value="ECO:0007669"/>
    <property type="project" value="TreeGrafter"/>
</dbReference>
<evidence type="ECO:0000256" key="8">
    <source>
        <dbReference type="ARBA" id="ARBA00023224"/>
    </source>
</evidence>
<keyword evidence="6" id="KW-0675">Receptor</keyword>
<dbReference type="Proteomes" id="UP000228934">
    <property type="component" value="Unassembled WGS sequence"/>
</dbReference>
<dbReference type="PROSITE" id="PS50262">
    <property type="entry name" value="G_PROTEIN_RECEP_F1_2"/>
    <property type="match status" value="1"/>
</dbReference>
<evidence type="ECO:0000259" key="10">
    <source>
        <dbReference type="PROSITE" id="PS50262"/>
    </source>
</evidence>
<evidence type="ECO:0000256" key="9">
    <source>
        <dbReference type="SAM" id="Phobius"/>
    </source>
</evidence>
<dbReference type="SUPFAM" id="SSF81321">
    <property type="entry name" value="Family A G protein-coupled receptor-like"/>
    <property type="match status" value="1"/>
</dbReference>
<feature type="transmembrane region" description="Helical" evidence="9">
    <location>
        <begin position="104"/>
        <end position="125"/>
    </location>
</feature>
<keyword evidence="7" id="KW-0325">Glycoprotein</keyword>
<dbReference type="Pfam" id="PF00001">
    <property type="entry name" value="7tm_1"/>
    <property type="match status" value="1"/>
</dbReference>
<dbReference type="GO" id="GO:0007200">
    <property type="term" value="P:phospholipase C-activating G protein-coupled receptor signaling pathway"/>
    <property type="evidence" value="ECO:0007669"/>
    <property type="project" value="TreeGrafter"/>
</dbReference>
<dbReference type="AlphaFoldDB" id="A0A2G9RDE9"/>
<dbReference type="InterPro" id="IPR017452">
    <property type="entry name" value="GPCR_Rhodpsn_7TM"/>
</dbReference>
<dbReference type="GO" id="GO:0015057">
    <property type="term" value="F:thrombin-activated receptor activity"/>
    <property type="evidence" value="ECO:0007669"/>
    <property type="project" value="TreeGrafter"/>
</dbReference>
<evidence type="ECO:0000256" key="6">
    <source>
        <dbReference type="ARBA" id="ARBA00023170"/>
    </source>
</evidence>
<keyword evidence="12" id="KW-1185">Reference proteome</keyword>
<keyword evidence="3 9" id="KW-1133">Transmembrane helix</keyword>
<keyword evidence="8" id="KW-0807">Transducer</keyword>
<keyword evidence="5 9" id="KW-0472">Membrane</keyword>
<feature type="transmembrane region" description="Helical" evidence="9">
    <location>
        <begin position="78"/>
        <end position="98"/>
    </location>
</feature>
<dbReference type="PRINTS" id="PR00237">
    <property type="entry name" value="GPCRRHODOPSN"/>
</dbReference>
<dbReference type="PANTHER" id="PTHR24232:SF20">
    <property type="entry name" value="PROTEINASE-ACTIVATED RECEPTOR 1"/>
    <property type="match status" value="1"/>
</dbReference>
<keyword evidence="4" id="KW-0297">G-protein coupled receptor</keyword>
<dbReference type="EMBL" id="KV945179">
    <property type="protein sequence ID" value="PIO25291.1"/>
    <property type="molecule type" value="Genomic_DNA"/>
</dbReference>
<evidence type="ECO:0000313" key="12">
    <source>
        <dbReference type="Proteomes" id="UP000228934"/>
    </source>
</evidence>
<evidence type="ECO:0000256" key="4">
    <source>
        <dbReference type="ARBA" id="ARBA00023040"/>
    </source>
</evidence>